<evidence type="ECO:0000256" key="3">
    <source>
        <dbReference type="ARBA" id="ARBA00022844"/>
    </source>
</evidence>
<proteinExistence type="predicted"/>
<sequence>MATTPTNKPIPSEDPRDLKFNAGKIDEVVTSNAHYYTDRFGVRRWTIAGFQYTAEEAIRNYGYITMDSFEDGATLTLPNQTLRYEANGEYYRWDGEFPKIVPAGSTPDSTGEVKLGAWVSVGDASLRANMASTQNEALGDNLVGVKLSSYGAIARTQHDKNADLMSIQDLGAESGIPNPEVDDRVMAVLNANAGLLIPAGFVYVTTKPLHTAAWKSFNIICPNGKATIKSSGGYTMFTQDGPYQFQYCTFKNIIFDGSDITNSANVFMEAAAGDRVAMFTTHNCVWQGFHTVWKASWIAVYHYNPIFKTVNDSGYIVDTPVDDNNPFAAFNLNFMESPIFLDARARMFFRILGGFNFTINNPWFEKNEVFGGAFFYLRQFFNFKINDGWFEYFKGTNLIYLNSGGTENAQSDHIIIDGLHINNSREDSNFKGLILMDPPEHAENFTDPKCVFKNIVEHNSSMAGWYLIKSGDDTNRAESLTEIKNLRLKYGQPACSDGMTIARTQEGANPDIINSIRSLSTQGIQFLPRRYQTTSYRTKNGLWEQQQVVDNDINIAYWKIGYSTVLAWGVDYVRPGRQNAQTCGTSTYAWSGGYTQTAFQITSDRNAKMDEGDIPDAVLDAWGDVQYVSYKLKASVAEKGSKARRHIGVIAQDIKAAFEAHGVDPFEYGILCYDNTPATEAVYDILEDGTQVLLQAAQEAHSAYTVRYEEILCLEAAYMRRELLRLKNS</sequence>
<dbReference type="Proteomes" id="UP000299095">
    <property type="component" value="Segment"/>
</dbReference>
<dbReference type="Gene3D" id="1.10.10.10">
    <property type="entry name" value="Winged helix-like DNA-binding domain superfamily/Winged helix DNA-binding domain"/>
    <property type="match status" value="1"/>
</dbReference>
<feature type="domain" description="Peptidase S74" evidence="4">
    <location>
        <begin position="603"/>
        <end position="729"/>
    </location>
</feature>
<evidence type="ECO:0000256" key="2">
    <source>
        <dbReference type="ARBA" id="ARBA00022732"/>
    </source>
</evidence>
<dbReference type="GO" id="GO:0019058">
    <property type="term" value="P:viral life cycle"/>
    <property type="evidence" value="ECO:0007669"/>
    <property type="project" value="UniProtKB-ARBA"/>
</dbReference>
<protein>
    <submittedName>
        <fullName evidence="5">Chaperone of endosialidase</fullName>
    </submittedName>
</protein>
<dbReference type="RefSeq" id="YP_010054216.1">
    <property type="nucleotide sequence ID" value="NC_054650.1"/>
</dbReference>
<evidence type="ECO:0000256" key="1">
    <source>
        <dbReference type="ARBA" id="ARBA00004328"/>
    </source>
</evidence>
<dbReference type="GO" id="GO:0098015">
    <property type="term" value="C:virus tail"/>
    <property type="evidence" value="ECO:0007669"/>
    <property type="project" value="UniProtKB-KW"/>
</dbReference>
<dbReference type="InterPro" id="IPR011050">
    <property type="entry name" value="Pectin_lyase_fold/virulence"/>
</dbReference>
<name>A0A4P8MUF0_9CAUD</name>
<keyword evidence="3" id="KW-0946">Virion</keyword>
<dbReference type="Pfam" id="PF13884">
    <property type="entry name" value="Peptidase_S74"/>
    <property type="match status" value="1"/>
</dbReference>
<dbReference type="InterPro" id="IPR030392">
    <property type="entry name" value="S74_ICA"/>
</dbReference>
<dbReference type="Gene3D" id="2.160.20.10">
    <property type="entry name" value="Single-stranded right-handed beta-helix, Pectin lyase-like"/>
    <property type="match status" value="1"/>
</dbReference>
<dbReference type="SUPFAM" id="SSF51126">
    <property type="entry name" value="Pectin lyase-like"/>
    <property type="match status" value="1"/>
</dbReference>
<dbReference type="Gene3D" id="2.10.10.80">
    <property type="match status" value="1"/>
</dbReference>
<dbReference type="PROSITE" id="PS51688">
    <property type="entry name" value="ICA"/>
    <property type="match status" value="1"/>
</dbReference>
<accession>A0A4P8MUF0</accession>
<dbReference type="InterPro" id="IPR036388">
    <property type="entry name" value="WH-like_DNA-bd_sf"/>
</dbReference>
<keyword evidence="2" id="KW-1227">Viral tail protein</keyword>
<dbReference type="Pfam" id="PF18668">
    <property type="entry name" value="Tail_spike_N"/>
    <property type="match status" value="1"/>
</dbReference>
<dbReference type="KEGG" id="vg:64469898"/>
<dbReference type="EMBL" id="MK759854">
    <property type="protein sequence ID" value="QCQ57303.1"/>
    <property type="molecule type" value="Genomic_DNA"/>
</dbReference>
<reference evidence="5 6" key="1">
    <citation type="submission" date="2019-04" db="EMBL/GenBank/DDBJ databases">
        <title>The complete genome of Shigella Siphoviridae phage DS8.</title>
        <authorList>
            <person name="Deng Z."/>
            <person name="Lin L."/>
            <person name="Zhang Q."/>
            <person name="Deng X."/>
        </authorList>
    </citation>
    <scope>NUCLEOTIDE SEQUENCE [LARGE SCALE GENOMIC DNA]</scope>
</reference>
<dbReference type="CDD" id="cd10144">
    <property type="entry name" value="Peptidase_S74_CIMCD"/>
    <property type="match status" value="1"/>
</dbReference>
<evidence type="ECO:0000259" key="4">
    <source>
        <dbReference type="PROSITE" id="PS51688"/>
    </source>
</evidence>
<evidence type="ECO:0000313" key="6">
    <source>
        <dbReference type="Proteomes" id="UP000299095"/>
    </source>
</evidence>
<dbReference type="GeneID" id="64469898"/>
<organism evidence="5 6">
    <name type="scientific">Shigella phage DS8</name>
    <dbReference type="NCBI Taxonomy" id="2565502"/>
    <lineage>
        <taxon>Viruses</taxon>
        <taxon>Duplodnaviria</taxon>
        <taxon>Heunggongvirae</taxon>
        <taxon>Uroviricota</taxon>
        <taxon>Caudoviricetes</taxon>
        <taxon>Deseoctovirus</taxon>
        <taxon>Deseoctovirus DS8</taxon>
    </lineage>
</organism>
<dbReference type="InterPro" id="IPR040775">
    <property type="entry name" value="Tail_spike_N"/>
</dbReference>
<evidence type="ECO:0000313" key="5">
    <source>
        <dbReference type="EMBL" id="QCQ57303.1"/>
    </source>
</evidence>
<keyword evidence="6" id="KW-1185">Reference proteome</keyword>
<dbReference type="GO" id="GO:0051701">
    <property type="term" value="P:biological process involved in interaction with host"/>
    <property type="evidence" value="ECO:0007669"/>
    <property type="project" value="UniProtKB-ARBA"/>
</dbReference>
<comment type="subcellular location">
    <subcellularLocation>
        <location evidence="1">Virion</location>
    </subcellularLocation>
</comment>
<dbReference type="InterPro" id="IPR012334">
    <property type="entry name" value="Pectin_lyas_fold"/>
</dbReference>